<dbReference type="InterPro" id="IPR011761">
    <property type="entry name" value="ATP-grasp"/>
</dbReference>
<evidence type="ECO:0000313" key="4">
    <source>
        <dbReference type="Proteomes" id="UP001302652"/>
    </source>
</evidence>
<evidence type="ECO:0000256" key="1">
    <source>
        <dbReference type="PROSITE-ProRule" id="PRU00409"/>
    </source>
</evidence>
<proteinExistence type="predicted"/>
<dbReference type="Proteomes" id="UP001302652">
    <property type="component" value="Chromosome 1"/>
</dbReference>
<keyword evidence="1" id="KW-0547">Nucleotide-binding</keyword>
<organism evidence="3 4">
    <name type="scientific">Paraburkholderia kirstenboschensis</name>
    <dbReference type="NCBI Taxonomy" id="1245436"/>
    <lineage>
        <taxon>Bacteria</taxon>
        <taxon>Pseudomonadati</taxon>
        <taxon>Pseudomonadota</taxon>
        <taxon>Betaproteobacteria</taxon>
        <taxon>Burkholderiales</taxon>
        <taxon>Burkholderiaceae</taxon>
        <taxon>Paraburkholderia</taxon>
    </lineage>
</organism>
<keyword evidence="1" id="KW-0067">ATP-binding</keyword>
<evidence type="ECO:0000313" key="3">
    <source>
        <dbReference type="EMBL" id="WOD18591.1"/>
    </source>
</evidence>
<dbReference type="RefSeq" id="WP_317020854.1">
    <property type="nucleotide sequence ID" value="NZ_CP136513.1"/>
</dbReference>
<keyword evidence="4" id="KW-1185">Reference proteome</keyword>
<sequence>MSDTGSMNHQLLGVSTLLRAAAAGEDLTPVGMSLLEYVQQHDHPYALLDLSLVLEMKYQQSAALAVQQQALQMRRLYRLKNANPGSPPLRLLVLKAPGDLMANTPFECLLENADLQIDVLYVDAQTEPNLDVPDHDVMFVAACASDDNARALSQIALLASGTDRRVLNRPEGVACTAREAAYRLLGGVTGISMAPTIRISRARVMELLRGGPGLSQVSEINYPLIIRPVGSHAGRALARVSDTPELMAYLNASEDKEYYLAPFVDYRSADGLFRKYRIVMIEGTAYLCHMGISVHWMVHYPYTEMIDHPDRREEEERFMATFDSDFAVRHRDAFGQVAELTGLDYVGFDCAETSDGKLLIFEIATGMVVHDMDDAVVFPYKLPQIRRVCDAFHQMLCRAARAPGLQSSPIQT</sequence>
<dbReference type="PROSITE" id="PS50975">
    <property type="entry name" value="ATP_GRASP"/>
    <property type="match status" value="1"/>
</dbReference>
<protein>
    <submittedName>
        <fullName evidence="3">RimK family alpha-L-glutamate ligase</fullName>
    </submittedName>
</protein>
<dbReference type="SUPFAM" id="SSF56059">
    <property type="entry name" value="Glutathione synthetase ATP-binding domain-like"/>
    <property type="match status" value="1"/>
</dbReference>
<evidence type="ECO:0000259" key="2">
    <source>
        <dbReference type="PROSITE" id="PS50975"/>
    </source>
</evidence>
<keyword evidence="3" id="KW-0436">Ligase</keyword>
<name>A0ABZ0EPR6_9BURK</name>
<reference evidence="3 4" key="1">
    <citation type="submission" date="2023-10" db="EMBL/GenBank/DDBJ databases">
        <title>Surface-active antibiotics is a multifunctional adaptation for post-fire microbes.</title>
        <authorList>
            <person name="Liu M.D."/>
            <person name="Du Y."/>
            <person name="Koupaei S.K."/>
            <person name="Kim N.R."/>
            <person name="Zhang W."/>
            <person name="Traxler M.F."/>
        </authorList>
    </citation>
    <scope>NUCLEOTIDE SEQUENCE [LARGE SCALE GENOMIC DNA]</scope>
    <source>
        <strain evidence="3 4">F3</strain>
    </source>
</reference>
<dbReference type="EMBL" id="CP136513">
    <property type="protein sequence ID" value="WOD18591.1"/>
    <property type="molecule type" value="Genomic_DNA"/>
</dbReference>
<dbReference type="GO" id="GO:0016874">
    <property type="term" value="F:ligase activity"/>
    <property type="evidence" value="ECO:0007669"/>
    <property type="project" value="UniProtKB-KW"/>
</dbReference>
<accession>A0ABZ0EPR6</accession>
<feature type="domain" description="ATP-grasp" evidence="2">
    <location>
        <begin position="183"/>
        <end position="389"/>
    </location>
</feature>
<gene>
    <name evidence="3" type="ORF">RW095_38395</name>
</gene>